<protein>
    <recommendedName>
        <fullName evidence="1">Transcription initiation factor IIE subunit alpha N-terminal domain-containing protein</fullName>
    </recommendedName>
</protein>
<dbReference type="Proteomes" id="UP001630127">
    <property type="component" value="Unassembled WGS sequence"/>
</dbReference>
<dbReference type="SUPFAM" id="SSF57783">
    <property type="entry name" value="Zinc beta-ribbon"/>
    <property type="match status" value="1"/>
</dbReference>
<proteinExistence type="predicted"/>
<dbReference type="EMBL" id="JBJUIK010000004">
    <property type="protein sequence ID" value="KAL3529308.1"/>
    <property type="molecule type" value="Genomic_DNA"/>
</dbReference>
<dbReference type="InterPro" id="IPR012337">
    <property type="entry name" value="RNaseH-like_sf"/>
</dbReference>
<dbReference type="PANTHER" id="PTHR13097:SF7">
    <property type="entry name" value="GENERAL TRANSCRIPTION FACTOR IIE SUBUNIT 1"/>
    <property type="match status" value="1"/>
</dbReference>
<dbReference type="Pfam" id="PF14372">
    <property type="entry name" value="hAT-like_RNase-H"/>
    <property type="match status" value="1"/>
</dbReference>
<dbReference type="SMART" id="SM00531">
    <property type="entry name" value="TFIIE"/>
    <property type="match status" value="1"/>
</dbReference>
<comment type="caution">
    <text evidence="2">The sequence shown here is derived from an EMBL/GenBank/DDBJ whole genome shotgun (WGS) entry which is preliminary data.</text>
</comment>
<evidence type="ECO:0000313" key="3">
    <source>
        <dbReference type="Proteomes" id="UP001630127"/>
    </source>
</evidence>
<feature type="non-terminal residue" evidence="2">
    <location>
        <position position="258"/>
    </location>
</feature>
<dbReference type="InterPro" id="IPR039997">
    <property type="entry name" value="TFE"/>
</dbReference>
<gene>
    <name evidence="2" type="ORF">ACH5RR_008630</name>
</gene>
<evidence type="ECO:0000259" key="1">
    <source>
        <dbReference type="SMART" id="SM00531"/>
    </source>
</evidence>
<dbReference type="InterPro" id="IPR002853">
    <property type="entry name" value="TFIIE_asu"/>
</dbReference>
<feature type="domain" description="Transcription initiation factor IIE subunit alpha N-terminal" evidence="1">
    <location>
        <begin position="78"/>
        <end position="237"/>
    </location>
</feature>
<sequence>MAGPMKEKFEKYWDECCLVLAIAVVFDPRFKWALVEYNYNAIYGENAKKYVDGVRSAIVDLFVEYGGELNPSFGYACGSDVEESNFTGANKESDDISDDMFSNFDKWYYRSKSSTIHDYQKSELQNAAVAGTADGHHARKGGDEKIKMHTHSYCCLDYAQKYDVVRYWLHCIRKKLKDELDNKNTVQEYICQNCGKRYTALDAPQLVSMVDEYFHCEVCSGELVSENEKLTAQDTGDRDDNARRRQRDKLEDMLKKLE</sequence>
<name>A0ABD3AHI2_9GENT</name>
<dbReference type="SUPFAM" id="SSF53098">
    <property type="entry name" value="Ribonuclease H-like"/>
    <property type="match status" value="1"/>
</dbReference>
<dbReference type="FunFam" id="3.30.40.10:FF:000269">
    <property type="entry name" value="Transcription initiation factor IIE subunit alpha"/>
    <property type="match status" value="1"/>
</dbReference>
<dbReference type="InterPro" id="IPR025525">
    <property type="entry name" value="hAT-like_transposase_RNase-H"/>
</dbReference>
<keyword evidence="3" id="KW-1185">Reference proteome</keyword>
<evidence type="ECO:0000313" key="2">
    <source>
        <dbReference type="EMBL" id="KAL3529308.1"/>
    </source>
</evidence>
<dbReference type="Gene3D" id="3.30.40.10">
    <property type="entry name" value="Zinc/RING finger domain, C3HC4 (zinc finger)"/>
    <property type="match status" value="1"/>
</dbReference>
<dbReference type="PANTHER" id="PTHR13097">
    <property type="entry name" value="TRANSCRIPTION INITIATION FACTOR IIE, ALPHA SUBUNIT"/>
    <property type="match status" value="1"/>
</dbReference>
<organism evidence="2 3">
    <name type="scientific">Cinchona calisaya</name>
    <dbReference type="NCBI Taxonomy" id="153742"/>
    <lineage>
        <taxon>Eukaryota</taxon>
        <taxon>Viridiplantae</taxon>
        <taxon>Streptophyta</taxon>
        <taxon>Embryophyta</taxon>
        <taxon>Tracheophyta</taxon>
        <taxon>Spermatophyta</taxon>
        <taxon>Magnoliopsida</taxon>
        <taxon>eudicotyledons</taxon>
        <taxon>Gunneridae</taxon>
        <taxon>Pentapetalae</taxon>
        <taxon>asterids</taxon>
        <taxon>lamiids</taxon>
        <taxon>Gentianales</taxon>
        <taxon>Rubiaceae</taxon>
        <taxon>Cinchonoideae</taxon>
        <taxon>Cinchoneae</taxon>
        <taxon>Cinchona</taxon>
    </lineage>
</organism>
<accession>A0ABD3AHI2</accession>
<dbReference type="InterPro" id="IPR013083">
    <property type="entry name" value="Znf_RING/FYVE/PHD"/>
</dbReference>
<reference evidence="2 3" key="1">
    <citation type="submission" date="2024-11" db="EMBL/GenBank/DDBJ databases">
        <title>A near-complete genome assembly of Cinchona calisaya.</title>
        <authorList>
            <person name="Lian D.C."/>
            <person name="Zhao X.W."/>
            <person name="Wei L."/>
        </authorList>
    </citation>
    <scope>NUCLEOTIDE SEQUENCE [LARGE SCALE GENOMIC DNA]</scope>
    <source>
        <tissue evidence="2">Nenye</tissue>
    </source>
</reference>
<dbReference type="AlphaFoldDB" id="A0ABD3AHI2"/>